<keyword evidence="1 3" id="KW-0597">Phosphoprotein</keyword>
<evidence type="ECO:0000259" key="5">
    <source>
        <dbReference type="PROSITE" id="PS50110"/>
    </source>
</evidence>
<evidence type="ECO:0000259" key="4">
    <source>
        <dbReference type="PROSITE" id="PS50043"/>
    </source>
</evidence>
<reference evidence="7" key="1">
    <citation type="journal article" date="2019" name="Int. J. Syst. Evol. Microbiol.">
        <title>The Global Catalogue of Microorganisms (GCM) 10K type strain sequencing project: providing services to taxonomists for standard genome sequencing and annotation.</title>
        <authorList>
            <consortium name="The Broad Institute Genomics Platform"/>
            <consortium name="The Broad Institute Genome Sequencing Center for Infectious Disease"/>
            <person name="Wu L."/>
            <person name="Ma J."/>
        </authorList>
    </citation>
    <scope>NUCLEOTIDE SEQUENCE [LARGE SCALE GENOMIC DNA]</scope>
    <source>
        <strain evidence="7">KCTC 22437</strain>
    </source>
</reference>
<keyword evidence="2" id="KW-0238">DNA-binding</keyword>
<dbReference type="InterPro" id="IPR000792">
    <property type="entry name" value="Tscrpt_reg_LuxR_C"/>
</dbReference>
<dbReference type="SMART" id="SM00448">
    <property type="entry name" value="REC"/>
    <property type="match status" value="1"/>
</dbReference>
<gene>
    <name evidence="6" type="ORF">ACFS5N_07595</name>
</gene>
<dbReference type="PROSITE" id="PS50043">
    <property type="entry name" value="HTH_LUXR_2"/>
    <property type="match status" value="1"/>
</dbReference>
<accession>A0ABW5YAC8</accession>
<dbReference type="InterPro" id="IPR011006">
    <property type="entry name" value="CheY-like_superfamily"/>
</dbReference>
<evidence type="ECO:0000313" key="6">
    <source>
        <dbReference type="EMBL" id="MFD2872323.1"/>
    </source>
</evidence>
<dbReference type="InterPro" id="IPR058245">
    <property type="entry name" value="NreC/VraR/RcsB-like_REC"/>
</dbReference>
<organism evidence="6 7">
    <name type="scientific">Mucilaginibacter ximonensis</name>
    <dbReference type="NCBI Taxonomy" id="538021"/>
    <lineage>
        <taxon>Bacteria</taxon>
        <taxon>Pseudomonadati</taxon>
        <taxon>Bacteroidota</taxon>
        <taxon>Sphingobacteriia</taxon>
        <taxon>Sphingobacteriales</taxon>
        <taxon>Sphingobacteriaceae</taxon>
        <taxon>Mucilaginibacter</taxon>
    </lineage>
</organism>
<evidence type="ECO:0000256" key="2">
    <source>
        <dbReference type="ARBA" id="ARBA00023125"/>
    </source>
</evidence>
<dbReference type="InterPro" id="IPR039420">
    <property type="entry name" value="WalR-like"/>
</dbReference>
<protein>
    <submittedName>
        <fullName evidence="6">Response regulator</fullName>
    </submittedName>
</protein>
<evidence type="ECO:0000256" key="1">
    <source>
        <dbReference type="ARBA" id="ARBA00022553"/>
    </source>
</evidence>
<dbReference type="InterPro" id="IPR001789">
    <property type="entry name" value="Sig_transdc_resp-reg_receiver"/>
</dbReference>
<feature type="domain" description="HTH luxR-type" evidence="4">
    <location>
        <begin position="148"/>
        <end position="213"/>
    </location>
</feature>
<dbReference type="Gene3D" id="3.40.50.2300">
    <property type="match status" value="1"/>
</dbReference>
<dbReference type="SMART" id="SM00421">
    <property type="entry name" value="HTH_LUXR"/>
    <property type="match status" value="1"/>
</dbReference>
<dbReference type="EMBL" id="JBHUPD010000001">
    <property type="protein sequence ID" value="MFD2872323.1"/>
    <property type="molecule type" value="Genomic_DNA"/>
</dbReference>
<dbReference type="PROSITE" id="PS50110">
    <property type="entry name" value="RESPONSE_REGULATORY"/>
    <property type="match status" value="1"/>
</dbReference>
<dbReference type="RefSeq" id="WP_377183843.1">
    <property type="nucleotide sequence ID" value="NZ_JBHUPD010000001.1"/>
</dbReference>
<dbReference type="PANTHER" id="PTHR43214:SF43">
    <property type="entry name" value="TWO-COMPONENT RESPONSE REGULATOR"/>
    <property type="match status" value="1"/>
</dbReference>
<comment type="caution">
    <text evidence="6">The sequence shown here is derived from an EMBL/GenBank/DDBJ whole genome shotgun (WGS) entry which is preliminary data.</text>
</comment>
<sequence>MIRVLIADSDKNSLDGITNLLANEPEINVIGYAQDGEALLNLVRAGKIPDVVLTDVHLPNMNGILLAQHFSRHFPFIKTIVFTLEDQECYMADAFKSGIKSYINKSISREELLFAIRQVYHGKNYICTHLAAKLAQLFIKGQDTPGLYAEPMIDFSPRELEVLQLIADGATNQEIADQLFTSRRTVEGHRQAMINKTGVRNTPALVKYAMRYQLLKSTPPKTDIEKQKHHNHTVNL</sequence>
<feature type="modified residue" description="4-aspartylphosphate" evidence="3">
    <location>
        <position position="55"/>
    </location>
</feature>
<dbReference type="CDD" id="cd17535">
    <property type="entry name" value="REC_NarL-like"/>
    <property type="match status" value="1"/>
</dbReference>
<evidence type="ECO:0000256" key="3">
    <source>
        <dbReference type="PROSITE-ProRule" id="PRU00169"/>
    </source>
</evidence>
<dbReference type="Pfam" id="PF00196">
    <property type="entry name" value="GerE"/>
    <property type="match status" value="1"/>
</dbReference>
<dbReference type="Pfam" id="PF00072">
    <property type="entry name" value="Response_reg"/>
    <property type="match status" value="1"/>
</dbReference>
<dbReference type="CDD" id="cd06170">
    <property type="entry name" value="LuxR_C_like"/>
    <property type="match status" value="1"/>
</dbReference>
<keyword evidence="7" id="KW-1185">Reference proteome</keyword>
<feature type="domain" description="Response regulatory" evidence="5">
    <location>
        <begin position="3"/>
        <end position="120"/>
    </location>
</feature>
<dbReference type="PANTHER" id="PTHR43214">
    <property type="entry name" value="TWO-COMPONENT RESPONSE REGULATOR"/>
    <property type="match status" value="1"/>
</dbReference>
<name>A0ABW5YAC8_9SPHI</name>
<evidence type="ECO:0000313" key="7">
    <source>
        <dbReference type="Proteomes" id="UP001597557"/>
    </source>
</evidence>
<proteinExistence type="predicted"/>
<dbReference type="PRINTS" id="PR00038">
    <property type="entry name" value="HTHLUXR"/>
</dbReference>
<dbReference type="SUPFAM" id="SSF52172">
    <property type="entry name" value="CheY-like"/>
    <property type="match status" value="1"/>
</dbReference>
<dbReference type="Proteomes" id="UP001597557">
    <property type="component" value="Unassembled WGS sequence"/>
</dbReference>